<gene>
    <name evidence="2" type="ORF">PAM7066_02304</name>
</gene>
<dbReference type="GO" id="GO:0005829">
    <property type="term" value="C:cytosol"/>
    <property type="evidence" value="ECO:0007669"/>
    <property type="project" value="TreeGrafter"/>
</dbReference>
<dbReference type="Pfam" id="PF02036">
    <property type="entry name" value="SCP2"/>
    <property type="match status" value="1"/>
</dbReference>
<reference evidence="2 3" key="1">
    <citation type="submission" date="2017-03" db="EMBL/GenBank/DDBJ databases">
        <authorList>
            <person name="Afonso C.L."/>
            <person name="Miller P.J."/>
            <person name="Scott M.A."/>
            <person name="Spackman E."/>
            <person name="Goraichik I."/>
            <person name="Dimitrov K.M."/>
            <person name="Suarez D.L."/>
            <person name="Swayne D.E."/>
        </authorList>
    </citation>
    <scope>NUCLEOTIDE SEQUENCE [LARGE SCALE GENOMIC DNA]</scope>
    <source>
        <strain evidence="2 3">CECT 7066</strain>
    </source>
</reference>
<dbReference type="EMBL" id="FWFV01000006">
    <property type="protein sequence ID" value="SLN50796.1"/>
    <property type="molecule type" value="Genomic_DNA"/>
</dbReference>
<dbReference type="PANTHER" id="PTHR10094:SF25">
    <property type="entry name" value="SCP2 STEROL-BINDING DOMAIN-CONTAINING PROTEIN 1"/>
    <property type="match status" value="1"/>
</dbReference>
<dbReference type="InterPro" id="IPR036527">
    <property type="entry name" value="SCP2_sterol-bd_dom_sf"/>
</dbReference>
<evidence type="ECO:0000313" key="3">
    <source>
        <dbReference type="Proteomes" id="UP000193870"/>
    </source>
</evidence>
<dbReference type="RefSeq" id="WP_085854278.1">
    <property type="nucleotide sequence ID" value="NZ_FOPF01000006.1"/>
</dbReference>
<sequence>MALTDIRDRFQRGLDRKPLDDSIKFDCGDDGAITLDGTDARLADDPADCTIHISEPNLEKLVTGKLNPMTAFATGKIKVSGDMKVALKLSQLLK</sequence>
<organism evidence="2 3">
    <name type="scientific">Palleronia marisminoris</name>
    <dbReference type="NCBI Taxonomy" id="315423"/>
    <lineage>
        <taxon>Bacteria</taxon>
        <taxon>Pseudomonadati</taxon>
        <taxon>Pseudomonadota</taxon>
        <taxon>Alphaproteobacteria</taxon>
        <taxon>Rhodobacterales</taxon>
        <taxon>Roseobacteraceae</taxon>
        <taxon>Palleronia</taxon>
    </lineage>
</organism>
<dbReference type="Gene3D" id="3.30.1050.10">
    <property type="entry name" value="SCP2 sterol-binding domain"/>
    <property type="match status" value="1"/>
</dbReference>
<keyword evidence="3" id="KW-1185">Reference proteome</keyword>
<feature type="domain" description="SCP2" evidence="1">
    <location>
        <begin position="16"/>
        <end position="94"/>
    </location>
</feature>
<name>A0A1Y5SXD6_9RHOB</name>
<dbReference type="OrthoDB" id="9809312at2"/>
<protein>
    <submittedName>
        <fullName evidence="2">SCP-2 sterol transfer family protein</fullName>
    </submittedName>
</protein>
<dbReference type="PANTHER" id="PTHR10094">
    <property type="entry name" value="STEROL CARRIER PROTEIN 2 SCP-2 FAMILY PROTEIN"/>
    <property type="match status" value="1"/>
</dbReference>
<dbReference type="AlphaFoldDB" id="A0A1Y5SXD6"/>
<accession>A0A1Y5SXD6</accession>
<dbReference type="Proteomes" id="UP000193870">
    <property type="component" value="Unassembled WGS sequence"/>
</dbReference>
<evidence type="ECO:0000259" key="1">
    <source>
        <dbReference type="Pfam" id="PF02036"/>
    </source>
</evidence>
<evidence type="ECO:0000313" key="2">
    <source>
        <dbReference type="EMBL" id="SLN50796.1"/>
    </source>
</evidence>
<dbReference type="STRING" id="315423.SAMN04488020_10671"/>
<dbReference type="SUPFAM" id="SSF55718">
    <property type="entry name" value="SCP-like"/>
    <property type="match status" value="1"/>
</dbReference>
<dbReference type="InterPro" id="IPR003033">
    <property type="entry name" value="SCP2_sterol-bd_dom"/>
</dbReference>
<proteinExistence type="predicted"/>